<reference evidence="9 10" key="1">
    <citation type="journal article" date="2011" name="Stand. Genomic Sci.">
        <title>Complete genome sequence of Haliscomenobacter hydrossis type strain (O).</title>
        <authorList>
            <consortium name="US DOE Joint Genome Institute (JGI-PGF)"/>
            <person name="Daligault H."/>
            <person name="Lapidus A."/>
            <person name="Zeytun A."/>
            <person name="Nolan M."/>
            <person name="Lucas S."/>
            <person name="Del Rio T.G."/>
            <person name="Tice H."/>
            <person name="Cheng J.F."/>
            <person name="Tapia R."/>
            <person name="Han C."/>
            <person name="Goodwin L."/>
            <person name="Pitluck S."/>
            <person name="Liolios K."/>
            <person name="Pagani I."/>
            <person name="Ivanova N."/>
            <person name="Huntemann M."/>
            <person name="Mavromatis K."/>
            <person name="Mikhailova N."/>
            <person name="Pati A."/>
            <person name="Chen A."/>
            <person name="Palaniappan K."/>
            <person name="Land M."/>
            <person name="Hauser L."/>
            <person name="Brambilla E.M."/>
            <person name="Rohde M."/>
            <person name="Verbarg S."/>
            <person name="Goker M."/>
            <person name="Bristow J."/>
            <person name="Eisen J.A."/>
            <person name="Markowitz V."/>
            <person name="Hugenholtz P."/>
            <person name="Kyrpides N.C."/>
            <person name="Klenk H.P."/>
            <person name="Woyke T."/>
        </authorList>
    </citation>
    <scope>NUCLEOTIDE SEQUENCE [LARGE SCALE GENOMIC DNA]</scope>
    <source>
        <strain evidence="10">ATCC 27775 / DSM 1100 / LMG 10767 / O</strain>
    </source>
</reference>
<proteinExistence type="inferred from homology"/>
<keyword evidence="10" id="KW-1185">Reference proteome</keyword>
<keyword evidence="3 9" id="KW-0808">Transferase</keyword>
<sequence>MPNNNNYVAIMAGGVGSRFWPASRTATPKQFLDILGIGKSLLRMTFERFLALCPAENIFVVTNGIYRELVKEHLPELSDNQILCEPSRNNTAPCVAYTALKLKALNAEANLVIAPSDHIILNEARFIEALNTALDFTNQHDALLTLGIQPTRPDTGYGYINYQKAPIEGEVHQVIRFTEKPPLEQAQAFLASGDYLWNAGIFIWKVEHLLAAFARHAKEILDVLDAEPEHYNTSTEQAYIDRVYPNTLSISIDYAIMEKADNVFTIPSSFGWSDLGTWASLHSEAEQDAQNNVINLGPHLLRGVNNCLLRAPKDKLVVITDLEDYIVVDEDDILLIHPKSKEQEIKKITEAIGNQFGASFL</sequence>
<dbReference type="GO" id="GO:0005525">
    <property type="term" value="F:GTP binding"/>
    <property type="evidence" value="ECO:0007669"/>
    <property type="project" value="UniProtKB-KW"/>
</dbReference>
<dbReference type="SUPFAM" id="SSF159283">
    <property type="entry name" value="Guanosine diphospho-D-mannose pyrophosphorylase/mannose-6-phosphate isomerase linker domain"/>
    <property type="match status" value="1"/>
</dbReference>
<dbReference type="KEGG" id="hhy:Halhy_3694"/>
<evidence type="ECO:0000256" key="4">
    <source>
        <dbReference type="ARBA" id="ARBA00022695"/>
    </source>
</evidence>
<dbReference type="CDD" id="cd02509">
    <property type="entry name" value="GDP-M1P_Guanylyltransferase"/>
    <property type="match status" value="1"/>
</dbReference>
<keyword evidence="6" id="KW-0342">GTP-binding</keyword>
<comment type="catalytic activity">
    <reaction evidence="7">
        <text>alpha-D-mannose 1-phosphate + GTP + H(+) = GDP-alpha-D-mannose + diphosphate</text>
        <dbReference type="Rhea" id="RHEA:15229"/>
        <dbReference type="ChEBI" id="CHEBI:15378"/>
        <dbReference type="ChEBI" id="CHEBI:33019"/>
        <dbReference type="ChEBI" id="CHEBI:37565"/>
        <dbReference type="ChEBI" id="CHEBI:57527"/>
        <dbReference type="ChEBI" id="CHEBI:58409"/>
        <dbReference type="EC" id="2.7.7.13"/>
    </reaction>
</comment>
<dbReference type="InterPro" id="IPR049577">
    <property type="entry name" value="GMPP_N"/>
</dbReference>
<evidence type="ECO:0000256" key="7">
    <source>
        <dbReference type="ARBA" id="ARBA00047343"/>
    </source>
</evidence>
<gene>
    <name evidence="9" type="ordered locus">Halhy_3694</name>
</gene>
<dbReference type="Gene3D" id="3.90.550.10">
    <property type="entry name" value="Spore Coat Polysaccharide Biosynthesis Protein SpsA, Chain A"/>
    <property type="match status" value="1"/>
</dbReference>
<dbReference type="EC" id="2.7.7.13" evidence="2"/>
<keyword evidence="5" id="KW-0547">Nucleotide-binding</keyword>
<dbReference type="OrthoDB" id="9806359at2"/>
<dbReference type="GO" id="GO:0009298">
    <property type="term" value="P:GDP-mannose biosynthetic process"/>
    <property type="evidence" value="ECO:0007669"/>
    <property type="project" value="TreeGrafter"/>
</dbReference>
<dbReference type="PANTHER" id="PTHR46390:SF1">
    <property type="entry name" value="MANNOSE-1-PHOSPHATE GUANYLYLTRANSFERASE"/>
    <property type="match status" value="1"/>
</dbReference>
<dbReference type="eggNOG" id="COG0836">
    <property type="taxonomic scope" value="Bacteria"/>
</dbReference>
<dbReference type="SUPFAM" id="SSF53448">
    <property type="entry name" value="Nucleotide-diphospho-sugar transferases"/>
    <property type="match status" value="1"/>
</dbReference>
<comment type="similarity">
    <text evidence="1">Belongs to the mannose-6-phosphate isomerase type 2 family.</text>
</comment>
<organism evidence="9 10">
    <name type="scientific">Haliscomenobacter hydrossis (strain ATCC 27775 / DSM 1100 / LMG 10767 / O)</name>
    <dbReference type="NCBI Taxonomy" id="760192"/>
    <lineage>
        <taxon>Bacteria</taxon>
        <taxon>Pseudomonadati</taxon>
        <taxon>Bacteroidota</taxon>
        <taxon>Saprospiria</taxon>
        <taxon>Saprospirales</taxon>
        <taxon>Haliscomenobacteraceae</taxon>
        <taxon>Haliscomenobacter</taxon>
    </lineage>
</organism>
<dbReference type="RefSeq" id="WP_013766085.1">
    <property type="nucleotide sequence ID" value="NC_015510.1"/>
</dbReference>
<dbReference type="HOGENOM" id="CLU_035527_0_1_10"/>
<dbReference type="PANTHER" id="PTHR46390">
    <property type="entry name" value="MANNOSE-1-PHOSPHATE GUANYLYLTRANSFERASE"/>
    <property type="match status" value="1"/>
</dbReference>
<dbReference type="InterPro" id="IPR051161">
    <property type="entry name" value="Mannose-6P_isomerase_type2"/>
</dbReference>
<dbReference type="AlphaFoldDB" id="F4KZX6"/>
<dbReference type="Pfam" id="PF00483">
    <property type="entry name" value="NTP_transferase"/>
    <property type="match status" value="1"/>
</dbReference>
<dbReference type="STRING" id="760192.Halhy_3694"/>
<dbReference type="EMBL" id="CP002691">
    <property type="protein sequence ID" value="AEE51546.1"/>
    <property type="molecule type" value="Genomic_DNA"/>
</dbReference>
<evidence type="ECO:0000256" key="1">
    <source>
        <dbReference type="ARBA" id="ARBA00006115"/>
    </source>
</evidence>
<dbReference type="InterPro" id="IPR029044">
    <property type="entry name" value="Nucleotide-diphossugar_trans"/>
</dbReference>
<reference key="2">
    <citation type="submission" date="2011-04" db="EMBL/GenBank/DDBJ databases">
        <title>Complete sequence of chromosome of Haliscomenobacter hydrossis DSM 1100.</title>
        <authorList>
            <consortium name="US DOE Joint Genome Institute (JGI-PGF)"/>
            <person name="Lucas S."/>
            <person name="Han J."/>
            <person name="Lapidus A."/>
            <person name="Bruce D."/>
            <person name="Goodwin L."/>
            <person name="Pitluck S."/>
            <person name="Peters L."/>
            <person name="Kyrpides N."/>
            <person name="Mavromatis K."/>
            <person name="Ivanova N."/>
            <person name="Ovchinnikova G."/>
            <person name="Pagani I."/>
            <person name="Daligault H."/>
            <person name="Detter J.C."/>
            <person name="Han C."/>
            <person name="Land M."/>
            <person name="Hauser L."/>
            <person name="Markowitz V."/>
            <person name="Cheng J.-F."/>
            <person name="Hugenholtz P."/>
            <person name="Woyke T."/>
            <person name="Wu D."/>
            <person name="Verbarg S."/>
            <person name="Frueling A."/>
            <person name="Brambilla E."/>
            <person name="Klenk H.-P."/>
            <person name="Eisen J.A."/>
        </authorList>
    </citation>
    <scope>NUCLEOTIDE SEQUENCE</scope>
    <source>
        <strain>DSM 1100</strain>
    </source>
</reference>
<feature type="domain" description="Nucleotidyl transferase" evidence="8">
    <location>
        <begin position="10"/>
        <end position="290"/>
    </location>
</feature>
<evidence type="ECO:0000313" key="10">
    <source>
        <dbReference type="Proteomes" id="UP000008461"/>
    </source>
</evidence>
<accession>F4KZX6</accession>
<evidence type="ECO:0000259" key="8">
    <source>
        <dbReference type="Pfam" id="PF00483"/>
    </source>
</evidence>
<evidence type="ECO:0000256" key="2">
    <source>
        <dbReference type="ARBA" id="ARBA00012387"/>
    </source>
</evidence>
<evidence type="ECO:0000256" key="3">
    <source>
        <dbReference type="ARBA" id="ARBA00022679"/>
    </source>
</evidence>
<dbReference type="FunFam" id="3.90.550.10:FF:000046">
    <property type="entry name" value="Mannose-1-phosphate guanylyltransferase (GDP)"/>
    <property type="match status" value="1"/>
</dbReference>
<evidence type="ECO:0000313" key="9">
    <source>
        <dbReference type="EMBL" id="AEE51546.1"/>
    </source>
</evidence>
<dbReference type="InterPro" id="IPR005835">
    <property type="entry name" value="NTP_transferase_dom"/>
</dbReference>
<keyword evidence="4 9" id="KW-0548">Nucleotidyltransferase</keyword>
<dbReference type="Proteomes" id="UP000008461">
    <property type="component" value="Chromosome"/>
</dbReference>
<name>F4KZX6_HALH1</name>
<protein>
    <recommendedName>
        <fullName evidence="2">mannose-1-phosphate guanylyltransferase</fullName>
        <ecNumber evidence="2">2.7.7.13</ecNumber>
    </recommendedName>
</protein>
<dbReference type="GO" id="GO:0004475">
    <property type="term" value="F:mannose-1-phosphate guanylyltransferase (GTP) activity"/>
    <property type="evidence" value="ECO:0007669"/>
    <property type="project" value="UniProtKB-EC"/>
</dbReference>
<evidence type="ECO:0000256" key="6">
    <source>
        <dbReference type="ARBA" id="ARBA00023134"/>
    </source>
</evidence>
<evidence type="ECO:0000256" key="5">
    <source>
        <dbReference type="ARBA" id="ARBA00022741"/>
    </source>
</evidence>